<dbReference type="InterPro" id="IPR050426">
    <property type="entry name" value="Glycosyltransferase_28"/>
</dbReference>
<dbReference type="CDD" id="cd03784">
    <property type="entry name" value="GT1_Gtf-like"/>
    <property type="match status" value="1"/>
</dbReference>
<dbReference type="GO" id="GO:0005975">
    <property type="term" value="P:carbohydrate metabolic process"/>
    <property type="evidence" value="ECO:0007669"/>
    <property type="project" value="InterPro"/>
</dbReference>
<dbReference type="InterPro" id="IPR002213">
    <property type="entry name" value="UDP_glucos_trans"/>
</dbReference>
<gene>
    <name evidence="3" type="ORF">MiSe_70530</name>
</gene>
<evidence type="ECO:0000259" key="2">
    <source>
        <dbReference type="Pfam" id="PF06722"/>
    </source>
</evidence>
<dbReference type="GO" id="GO:0033072">
    <property type="term" value="P:vancomycin biosynthetic process"/>
    <property type="evidence" value="ECO:0007669"/>
    <property type="project" value="UniProtKB-ARBA"/>
</dbReference>
<dbReference type="Pfam" id="PF03033">
    <property type="entry name" value="Glyco_transf_28"/>
    <property type="match status" value="1"/>
</dbReference>
<dbReference type="PANTHER" id="PTHR48050:SF13">
    <property type="entry name" value="STEROL 3-BETA-GLUCOSYLTRANSFERASE UGT80A2"/>
    <property type="match status" value="1"/>
</dbReference>
<feature type="domain" description="Erythromycin biosynthesis protein CIII-like C-terminal" evidence="2">
    <location>
        <begin position="300"/>
        <end position="397"/>
    </location>
</feature>
<organism evidence="3 4">
    <name type="scientific">Microseira wollei NIES-4236</name>
    <dbReference type="NCBI Taxonomy" id="2530354"/>
    <lineage>
        <taxon>Bacteria</taxon>
        <taxon>Bacillati</taxon>
        <taxon>Cyanobacteriota</taxon>
        <taxon>Cyanophyceae</taxon>
        <taxon>Oscillatoriophycideae</taxon>
        <taxon>Aerosakkonematales</taxon>
        <taxon>Aerosakkonemataceae</taxon>
        <taxon>Microseira</taxon>
    </lineage>
</organism>
<dbReference type="RefSeq" id="WP_226589476.1">
    <property type="nucleotide sequence ID" value="NZ_BLAY01000155.1"/>
</dbReference>
<feature type="domain" description="Glycosyltransferase family 28 N-terminal" evidence="1">
    <location>
        <begin position="4"/>
        <end position="132"/>
    </location>
</feature>
<dbReference type="InterPro" id="IPR004276">
    <property type="entry name" value="GlycoTrans_28_N"/>
</dbReference>
<name>A0AAV3XNL0_9CYAN</name>
<comment type="caution">
    <text evidence="3">The sequence shown here is derived from an EMBL/GenBank/DDBJ whole genome shotgun (WGS) entry which is preliminary data.</text>
</comment>
<dbReference type="GO" id="GO:0008194">
    <property type="term" value="F:UDP-glycosyltransferase activity"/>
    <property type="evidence" value="ECO:0007669"/>
    <property type="project" value="InterPro"/>
</dbReference>
<sequence length="432" mass="47479">MSRIVLTTIGSFGDLHPKIALALELRKRGHDVVFATHKEYQSKIAALGFEFHRMRPDNTALNDPQEMARMMDLKTGTEYVIRHWVCASLRETYTDLMHIAKDADFIIAGEGVVAARLVAEKLGIPWTFTVLQPASFMSVYDPSVIAVFPFLAKLRGLGSIVNRGIIQLSKIIAKSWAEPIHQLRRELGLPSLVGNPFIDDKYSPYLVLAMFSPAFAKPQPDWAANTVITGFTFYDGSEGKAKLTPELEQFLDAGEAPIVFTLGSAAVMFPGNFYQESIPAAKLLNRRAVLLIGNNAPPENLSEDIIAVSYAPYSQIFARACAIVHQGGIGTTAQALRAGRPTLVMPYSHDQPDNAARVERLGTSRTISRQQYCALRVAKELRQLLDNTSYAAKAAEIGCILQAENGVGLACDAIEKQLVKSEISMKNRSEII</sequence>
<accession>A0AAV3XNL0</accession>
<dbReference type="Pfam" id="PF06722">
    <property type="entry name" value="EryCIII-like_C"/>
    <property type="match status" value="1"/>
</dbReference>
<proteinExistence type="predicted"/>
<protein>
    <submittedName>
        <fullName evidence="3">Glycosyl transferase family 28</fullName>
    </submittedName>
</protein>
<evidence type="ECO:0000313" key="4">
    <source>
        <dbReference type="Proteomes" id="UP001050975"/>
    </source>
</evidence>
<dbReference type="Proteomes" id="UP001050975">
    <property type="component" value="Unassembled WGS sequence"/>
</dbReference>
<dbReference type="InterPro" id="IPR010610">
    <property type="entry name" value="EryCIII-like_C"/>
</dbReference>
<evidence type="ECO:0000259" key="1">
    <source>
        <dbReference type="Pfam" id="PF03033"/>
    </source>
</evidence>
<keyword evidence="3" id="KW-0808">Transferase</keyword>
<dbReference type="PANTHER" id="PTHR48050">
    <property type="entry name" value="STEROL 3-BETA-GLUCOSYLTRANSFERASE"/>
    <property type="match status" value="1"/>
</dbReference>
<keyword evidence="4" id="KW-1185">Reference proteome</keyword>
<evidence type="ECO:0000313" key="3">
    <source>
        <dbReference type="EMBL" id="GET42239.1"/>
    </source>
</evidence>
<dbReference type="EMBL" id="BLAY01000155">
    <property type="protein sequence ID" value="GET42239.1"/>
    <property type="molecule type" value="Genomic_DNA"/>
</dbReference>
<reference evidence="3" key="1">
    <citation type="submission" date="2019-10" db="EMBL/GenBank/DDBJ databases">
        <title>Draft genome sequece of Microseira wollei NIES-4236.</title>
        <authorList>
            <person name="Yamaguchi H."/>
            <person name="Suzuki S."/>
            <person name="Kawachi M."/>
        </authorList>
    </citation>
    <scope>NUCLEOTIDE SEQUENCE</scope>
    <source>
        <strain evidence="3">NIES-4236</strain>
    </source>
</reference>
<dbReference type="GO" id="GO:0016758">
    <property type="term" value="F:hexosyltransferase activity"/>
    <property type="evidence" value="ECO:0007669"/>
    <property type="project" value="InterPro"/>
</dbReference>
<dbReference type="AlphaFoldDB" id="A0AAV3XNL0"/>
<dbReference type="Gene3D" id="3.40.50.2000">
    <property type="entry name" value="Glycogen Phosphorylase B"/>
    <property type="match status" value="2"/>
</dbReference>
<dbReference type="SUPFAM" id="SSF53756">
    <property type="entry name" value="UDP-Glycosyltransferase/glycogen phosphorylase"/>
    <property type="match status" value="1"/>
</dbReference>